<dbReference type="Gene3D" id="3.90.1200.10">
    <property type="match status" value="1"/>
</dbReference>
<dbReference type="InterPro" id="IPR011009">
    <property type="entry name" value="Kinase-like_dom_sf"/>
</dbReference>
<dbReference type="InterPro" id="IPR051678">
    <property type="entry name" value="AGP_Transferase"/>
</dbReference>
<dbReference type="Pfam" id="PF01636">
    <property type="entry name" value="APH"/>
    <property type="match status" value="1"/>
</dbReference>
<sequence>MRDVTGDIRALLSRHLPDYRVRSLRRLGRGLDNVVYEVNDELLVRTNKAADPQATRQEVARLAAVRELSPLPVPEVVFADEESGVIAYRKLAGEPLNQQPVDDPERLAEPLGGFLSALHGISPGRMRELAPLDVYPAHTLLQDAELDYRDVEQHVPEAQRPLVERFLRDAPPDEPRTLRFCHNDLGAEHLLVDARTSSITGVIDWTDAAVTDPAHDFALIYRDLGPEIFELTVSHYEFDLDDEDRARVLFYARCALIEDLAYGLSTGPAHYADAALSHLSWTFS</sequence>
<dbReference type="GO" id="GO:0016740">
    <property type="term" value="F:transferase activity"/>
    <property type="evidence" value="ECO:0007669"/>
    <property type="project" value="UniProtKB-KW"/>
</dbReference>
<dbReference type="PANTHER" id="PTHR21310">
    <property type="entry name" value="AMINOGLYCOSIDE PHOSPHOTRANSFERASE-RELATED-RELATED"/>
    <property type="match status" value="1"/>
</dbReference>
<evidence type="ECO:0000313" key="3">
    <source>
        <dbReference type="Proteomes" id="UP000306628"/>
    </source>
</evidence>
<dbReference type="Proteomes" id="UP000306628">
    <property type="component" value="Unassembled WGS sequence"/>
</dbReference>
<dbReference type="AlphaFoldDB" id="A0A5S4GFZ0"/>
<comment type="caution">
    <text evidence="2">The sequence shown here is derived from an EMBL/GenBank/DDBJ whole genome shotgun (WGS) entry which is preliminary data.</text>
</comment>
<keyword evidence="3" id="KW-1185">Reference proteome</keyword>
<proteinExistence type="predicted"/>
<evidence type="ECO:0000259" key="1">
    <source>
        <dbReference type="Pfam" id="PF01636"/>
    </source>
</evidence>
<dbReference type="PANTHER" id="PTHR21310:SF15">
    <property type="entry name" value="AMINOGLYCOSIDE PHOSPHOTRANSFERASE DOMAIN-CONTAINING PROTEIN"/>
    <property type="match status" value="1"/>
</dbReference>
<organism evidence="2 3">
    <name type="scientific">Nonomuraea zeae</name>
    <dbReference type="NCBI Taxonomy" id="1642303"/>
    <lineage>
        <taxon>Bacteria</taxon>
        <taxon>Bacillati</taxon>
        <taxon>Actinomycetota</taxon>
        <taxon>Actinomycetes</taxon>
        <taxon>Streptosporangiales</taxon>
        <taxon>Streptosporangiaceae</taxon>
        <taxon>Nonomuraea</taxon>
    </lineage>
</organism>
<evidence type="ECO:0000313" key="2">
    <source>
        <dbReference type="EMBL" id="TMR31906.1"/>
    </source>
</evidence>
<gene>
    <name evidence="2" type="ORF">ETD85_24215</name>
</gene>
<protein>
    <submittedName>
        <fullName evidence="2">Aminoglycoside phosphotransferase family protein</fullName>
    </submittedName>
</protein>
<dbReference type="SUPFAM" id="SSF56112">
    <property type="entry name" value="Protein kinase-like (PK-like)"/>
    <property type="match status" value="1"/>
</dbReference>
<reference evidence="2 3" key="1">
    <citation type="submission" date="2019-05" db="EMBL/GenBank/DDBJ databases">
        <title>Draft genome sequence of Nonomuraea zeae DSM 100528.</title>
        <authorList>
            <person name="Saricaoglu S."/>
            <person name="Isik K."/>
        </authorList>
    </citation>
    <scope>NUCLEOTIDE SEQUENCE [LARGE SCALE GENOMIC DNA]</scope>
    <source>
        <strain evidence="2 3">DSM 100528</strain>
    </source>
</reference>
<dbReference type="EMBL" id="VCKX01000076">
    <property type="protein sequence ID" value="TMR31906.1"/>
    <property type="molecule type" value="Genomic_DNA"/>
</dbReference>
<name>A0A5S4GFZ0_9ACTN</name>
<keyword evidence="2" id="KW-0808">Transferase</keyword>
<accession>A0A5S4GFZ0</accession>
<dbReference type="OrthoDB" id="9797603at2"/>
<dbReference type="Gene3D" id="3.30.200.20">
    <property type="entry name" value="Phosphorylase Kinase, domain 1"/>
    <property type="match status" value="1"/>
</dbReference>
<feature type="domain" description="Aminoglycoside phosphotransferase" evidence="1">
    <location>
        <begin position="24"/>
        <end position="243"/>
    </location>
</feature>
<dbReference type="InterPro" id="IPR002575">
    <property type="entry name" value="Aminoglycoside_PTrfase"/>
</dbReference>